<sequence>MYSITLFLAAFLAFAATAAANFTEYVEGYTFTHWGPTYEASKFDYELTMAQSAVTLLKTSLGAAGNNLTVPQTKGDLAAALAELHTTKANLGPDGLVQLLQPDIADGNTFWHNVIANSDGVNWKPTEAQCICYIPSLSAFAFGSWATSPEADAVNDDANPEHYLKQTSTGPNGLPQSTVLEGWGGVRTYFDIQNFTTPDRVKYPFLRQLPDFPIQAAGPKVLKDGTGTTYGVLHIAVKDVDDAKYGKGFEVYSAVWYGSAISDDHIEAESEHMVNEIVNLSLFASKSIKSGARPRSF</sequence>
<name>A0ABR1QT80_9PEZI</name>
<reference evidence="2 3" key="1">
    <citation type="submission" date="2023-01" db="EMBL/GenBank/DDBJ databases">
        <title>Analysis of 21 Apiospora genomes using comparative genomics revels a genus with tremendous synthesis potential of carbohydrate active enzymes and secondary metabolites.</title>
        <authorList>
            <person name="Sorensen T."/>
        </authorList>
    </citation>
    <scope>NUCLEOTIDE SEQUENCE [LARGE SCALE GENOMIC DNA]</scope>
    <source>
        <strain evidence="2 3">CBS 24483</strain>
    </source>
</reference>
<keyword evidence="3" id="KW-1185">Reference proteome</keyword>
<evidence type="ECO:0000256" key="1">
    <source>
        <dbReference type="SAM" id="SignalP"/>
    </source>
</evidence>
<dbReference type="GeneID" id="92069421"/>
<accession>A0ABR1QT80</accession>
<dbReference type="EMBL" id="JAQQWE010000001">
    <property type="protein sequence ID" value="KAK7965860.1"/>
    <property type="molecule type" value="Genomic_DNA"/>
</dbReference>
<protein>
    <submittedName>
        <fullName evidence="2">Uncharacterized protein</fullName>
    </submittedName>
</protein>
<dbReference type="Proteomes" id="UP001391051">
    <property type="component" value="Unassembled WGS sequence"/>
</dbReference>
<feature type="signal peptide" evidence="1">
    <location>
        <begin position="1"/>
        <end position="20"/>
    </location>
</feature>
<proteinExistence type="predicted"/>
<evidence type="ECO:0000313" key="2">
    <source>
        <dbReference type="EMBL" id="KAK7965860.1"/>
    </source>
</evidence>
<evidence type="ECO:0000313" key="3">
    <source>
        <dbReference type="Proteomes" id="UP001391051"/>
    </source>
</evidence>
<comment type="caution">
    <text evidence="2">The sequence shown here is derived from an EMBL/GenBank/DDBJ whole genome shotgun (WGS) entry which is preliminary data.</text>
</comment>
<organism evidence="2 3">
    <name type="scientific">Apiospora aurea</name>
    <dbReference type="NCBI Taxonomy" id="335848"/>
    <lineage>
        <taxon>Eukaryota</taxon>
        <taxon>Fungi</taxon>
        <taxon>Dikarya</taxon>
        <taxon>Ascomycota</taxon>
        <taxon>Pezizomycotina</taxon>
        <taxon>Sordariomycetes</taxon>
        <taxon>Xylariomycetidae</taxon>
        <taxon>Amphisphaeriales</taxon>
        <taxon>Apiosporaceae</taxon>
        <taxon>Apiospora</taxon>
    </lineage>
</organism>
<dbReference type="RefSeq" id="XP_066705252.1">
    <property type="nucleotide sequence ID" value="XM_066836359.1"/>
</dbReference>
<gene>
    <name evidence="2" type="ORF">PG986_000137</name>
</gene>
<feature type="chain" id="PRO_5046301917" evidence="1">
    <location>
        <begin position="21"/>
        <end position="297"/>
    </location>
</feature>
<keyword evidence="1" id="KW-0732">Signal</keyword>